<accession>A0A2W5V2H8</accession>
<dbReference type="AlphaFoldDB" id="A0A2W5V2H8"/>
<evidence type="ECO:0000313" key="2">
    <source>
        <dbReference type="Proteomes" id="UP000249393"/>
    </source>
</evidence>
<name>A0A2W5V2H8_9CAUL</name>
<dbReference type="SUPFAM" id="SSF56935">
    <property type="entry name" value="Porins"/>
    <property type="match status" value="1"/>
</dbReference>
<evidence type="ECO:0000313" key="1">
    <source>
        <dbReference type="EMBL" id="PZR32073.1"/>
    </source>
</evidence>
<gene>
    <name evidence="1" type="ORF">DI526_17680</name>
</gene>
<dbReference type="EMBL" id="QFQZ01000069">
    <property type="protein sequence ID" value="PZR32073.1"/>
    <property type="molecule type" value="Genomic_DNA"/>
</dbReference>
<protein>
    <submittedName>
        <fullName evidence="1">Porin</fullName>
    </submittedName>
</protein>
<reference evidence="1 2" key="1">
    <citation type="submission" date="2017-08" db="EMBL/GenBank/DDBJ databases">
        <title>Infants hospitalized years apart are colonized by the same room-sourced microbial strains.</title>
        <authorList>
            <person name="Brooks B."/>
            <person name="Olm M.R."/>
            <person name="Firek B.A."/>
            <person name="Baker R."/>
            <person name="Thomas B.C."/>
            <person name="Morowitz M.J."/>
            <person name="Banfield J.F."/>
        </authorList>
    </citation>
    <scope>NUCLEOTIDE SEQUENCE [LARGE SCALE GENOMIC DNA]</scope>
    <source>
        <strain evidence="1">S2_003_000_R2_4</strain>
    </source>
</reference>
<comment type="caution">
    <text evidence="1">The sequence shown here is derived from an EMBL/GenBank/DDBJ whole genome shotgun (WGS) entry which is preliminary data.</text>
</comment>
<dbReference type="RefSeq" id="WP_304280837.1">
    <property type="nucleotide sequence ID" value="NZ_QFQZ01000069.1"/>
</dbReference>
<dbReference type="InterPro" id="IPR023614">
    <property type="entry name" value="Porin_dom_sf"/>
</dbReference>
<dbReference type="InterPro" id="IPR010870">
    <property type="entry name" value="Porin_O/P"/>
</dbReference>
<organism evidence="1 2">
    <name type="scientific">Caulobacter segnis</name>
    <dbReference type="NCBI Taxonomy" id="88688"/>
    <lineage>
        <taxon>Bacteria</taxon>
        <taxon>Pseudomonadati</taxon>
        <taxon>Pseudomonadota</taxon>
        <taxon>Alphaproteobacteria</taxon>
        <taxon>Caulobacterales</taxon>
        <taxon>Caulobacteraceae</taxon>
        <taxon>Caulobacter</taxon>
    </lineage>
</organism>
<proteinExistence type="predicted"/>
<sequence length="460" mass="48722">MLASVAAAQDAPKTDAASLEELKAQIKVMQERLQSLETKAAAPAAKPAAAPAPATQIKWEGSPRFTDASGATFKLRGRLLIDGVNVDVNRDTGPSYKSRQFRARQLFLGAEGAFGQWAYRIEGGAANGGSWGWDDAVIEYKTKSGLLLTVGNQKVGGLENLTSVKTITFMERGPFGDLTDNGFVLAAQATKVGKNWSLRGALQGDSINKADVSSGAYNVNNAKERSGFMVRGTYAPVMTATDSVHLGASVRYRDTGGETGFTYSAAANTAYRPQNSAGGVLLSTGAVGKSDTTVAGEAAWTHKTVSVQGELARIKVNRVTTAQSAVNGGPDFNIVTGYALASWFPTGETRPYSAAGQFGKVKVLHPIDKGGKGAWEVAGRYDYADLTKMSPNAVTALASQPGLATAGTYKGLTAGVNWYPYSNVRFMTNVTKAKVNNRRIGTIENDADVTVFQARMQIEF</sequence>
<dbReference type="Proteomes" id="UP000249393">
    <property type="component" value="Unassembled WGS sequence"/>
</dbReference>
<dbReference type="Pfam" id="PF07396">
    <property type="entry name" value="Porin_O_P"/>
    <property type="match status" value="1"/>
</dbReference>
<dbReference type="Gene3D" id="2.40.160.10">
    <property type="entry name" value="Porin"/>
    <property type="match status" value="1"/>
</dbReference>